<feature type="transmembrane region" description="Helical" evidence="11">
    <location>
        <begin position="320"/>
        <end position="341"/>
    </location>
</feature>
<dbReference type="InterPro" id="IPR018303">
    <property type="entry name" value="ATPase_P-typ_P_site"/>
</dbReference>
<dbReference type="InterPro" id="IPR059000">
    <property type="entry name" value="ATPase_P-type_domA"/>
</dbReference>
<keyword evidence="8" id="KW-1278">Translocase</keyword>
<dbReference type="GO" id="GO:0046872">
    <property type="term" value="F:metal ion binding"/>
    <property type="evidence" value="ECO:0007669"/>
    <property type="project" value="UniProtKB-KW"/>
</dbReference>
<dbReference type="PRINTS" id="PR00119">
    <property type="entry name" value="CATATPASE"/>
</dbReference>
<dbReference type="InterPro" id="IPR023298">
    <property type="entry name" value="ATPase_P-typ_TM_dom_sf"/>
</dbReference>
<dbReference type="Proteomes" id="UP000054350">
    <property type="component" value="Unassembled WGS sequence"/>
</dbReference>
<dbReference type="eggNOG" id="KOG0208">
    <property type="taxonomic scope" value="Eukaryota"/>
</dbReference>
<keyword evidence="9 11" id="KW-1133">Transmembrane helix</keyword>
<dbReference type="InterPro" id="IPR036412">
    <property type="entry name" value="HAD-like_sf"/>
</dbReference>
<protein>
    <submittedName>
        <fullName evidence="13">HAD ATPase, P-type, family IC</fullName>
    </submittedName>
</protein>
<dbReference type="NCBIfam" id="TIGR01494">
    <property type="entry name" value="ATPase_P-type"/>
    <property type="match status" value="1"/>
</dbReference>
<dbReference type="VEuPathDB" id="FungiDB:AMAG_09439"/>
<dbReference type="Gene3D" id="3.40.1110.10">
    <property type="entry name" value="Calcium-transporting ATPase, cytoplasmic domain N"/>
    <property type="match status" value="1"/>
</dbReference>
<dbReference type="Pfam" id="PF13246">
    <property type="entry name" value="Cation_ATPase"/>
    <property type="match status" value="1"/>
</dbReference>
<dbReference type="SUPFAM" id="SSF81653">
    <property type="entry name" value="Calcium ATPase, transduction domain A"/>
    <property type="match status" value="1"/>
</dbReference>
<dbReference type="STRING" id="578462.A0A0L0SPL0"/>
<sequence>MAAPLRRRLARTRRLAAAAVLATLGLAVTQTTAIPFLHTINDYDAQGQACPIAPFLDQQCPQLCAVSVDKCPTGFRPSCPDDAEYCPDGTCQPKGTQCAAAGDAVCACSASLDAEWTAKYKSWVPCTPAAAANLTDPTSFVTVNLTGVRAADKADALVKQCTSTLLNADESQIAFLQCPAAPAAQFTFTEPIWISFWVMASLQIVSLILFAAFKLMTERAVEHKRQQNVDAALAASMDSPLKDSATDLKTSATATGVRLPLRPATAAEKQLLEEFRRDEFFDAAALKDVDAVHHVGVNGRKLQPGDPGYLHFDYYVDHPFGAAAFYVSLAFTLYLQVYLGLNVSDYYSSLYTGHIYFFVSDALIASSFVGVWHIMVLTLIIWRLGGVVSVRAWFRIRVQDVADAQYVVVTRKVEAIQATDFSESGVVKKMLSAVHAVERFADKYLKLSLVVSAHQVMRSPHIGVPYFYYNCIRYVYSPIAATFHPYPYSVGTTVASYAALATATEAKGGLPADESAKRMDLVGRNEIDIPARSFWDLWTEEMGGWFYLYQGSCLWVWYWFAYWQMGVVLTIVILIASLIKTRVRYISHKRIRMLATMSTTVKVMRNGAWAIVDSGDLVPGDLVALVPGKVAVDLVLCQGQAVLDESSLTGESRPIRKFAVPDNDQTTLSMVHHKRHLLLAGTSVMQADEGAYGLVLKTNINTSRGQLIQKMLHPQPIKFVFDEQLKVVLMCMLAWGVVCFCLVFYEMGVNSISSWFYALFIISEVISPLLPAVLVAGQSVAADRLVKKHQVFCIDLPRITMSGKTQVFCFDKTGTLTKEGLDMWGFLPATARVPDVVENVAMEAPLQADVATFDPLVRIGLATSHSLTAHESQLLGNPVDVAMFEFTGCALEGDDVAAPTGETVARIVRRYEFVHSRQTMAVIVEDVKNATSTHGAYRAYVKGSYEKIRDRCTPATVPAWYDQVARGYAKRGGYVLALATKTLPNATPRDAIAVLDREIVESDLTLVGLVVFRNTLKTDTKDAIEELQRGLCRTVMITGDNVFTGIYIARECGLSPSHGYEKPARCVYADMEDGQLVWRDVDSEDKLSADDVQVLFDRRNVEALDLAASGAAWAQLSATGLADKYLLAFRVWGRMAPEQKIDVVKRHMDAGLIVAMCGDGGNDCGALNAAHVGIALSEAEASIVAPFSSKTKSVQSCVSLVAEGRAALASSFAGFKFLVMYGMTMSSMALTMYYFSVVLPQNIWIMIDGVIVVSSIYALTQAKALPHLEPRRPTAQLLGPQTVISILTHTAINWTFLFCGIYMLFQQSWFLCNEFDASSIDAGKWWLLGDNYESTIIASIVVPQFTNNAAIYNYGHLFRRSWFSNYVYVVVYLGLMSTISVIILTGPNAFTCLFRVNCGTASVLESLGYPAPTWKMDAYNSILGHNLMPQWFRWQLWAYAASNVVLCLLVERFAILGSVNTWVRSKWPLKRKAIHV</sequence>
<dbReference type="InterPro" id="IPR001757">
    <property type="entry name" value="P_typ_ATPase"/>
</dbReference>
<keyword evidence="6" id="KW-0067">ATP-binding</keyword>
<feature type="transmembrane region" description="Helical" evidence="11">
    <location>
        <begin position="1283"/>
        <end position="1305"/>
    </location>
</feature>
<dbReference type="PANTHER" id="PTHR45630:SF11">
    <property type="entry name" value="CATION-TRANSPORTING P-TYPE ATPASE N-TERMINAL DOMAIN-CONTAINING PROTEIN"/>
    <property type="match status" value="1"/>
</dbReference>
<feature type="transmembrane region" description="Helical" evidence="11">
    <location>
        <begin position="353"/>
        <end position="382"/>
    </location>
</feature>
<dbReference type="SUPFAM" id="SSF81665">
    <property type="entry name" value="Calcium ATPase, transmembrane domain M"/>
    <property type="match status" value="1"/>
</dbReference>
<feature type="transmembrane region" description="Helical" evidence="11">
    <location>
        <begin position="566"/>
        <end position="583"/>
    </location>
</feature>
<dbReference type="InterPro" id="IPR006544">
    <property type="entry name" value="P-type_TPase_V"/>
</dbReference>
<evidence type="ECO:0000313" key="13">
    <source>
        <dbReference type="EMBL" id="KNE64417.1"/>
    </source>
</evidence>
<feature type="transmembrane region" description="Helical" evidence="11">
    <location>
        <begin position="1436"/>
        <end position="1463"/>
    </location>
</feature>
<evidence type="ECO:0000313" key="14">
    <source>
        <dbReference type="Proteomes" id="UP000054350"/>
    </source>
</evidence>
<dbReference type="PANTHER" id="PTHR45630">
    <property type="entry name" value="CATION-TRANSPORTING ATPASE-RELATED"/>
    <property type="match status" value="1"/>
</dbReference>
<dbReference type="InterPro" id="IPR023214">
    <property type="entry name" value="HAD_sf"/>
</dbReference>
<dbReference type="InterPro" id="IPR008250">
    <property type="entry name" value="ATPase_P-typ_transduc_dom_A_sf"/>
</dbReference>
<dbReference type="InterPro" id="IPR023299">
    <property type="entry name" value="ATPase_P-typ_cyto_dom_N"/>
</dbReference>
<keyword evidence="7" id="KW-0460">Magnesium</keyword>
<reference evidence="14" key="2">
    <citation type="submission" date="2009-11" db="EMBL/GenBank/DDBJ databases">
        <title>The Genome Sequence of Allomyces macrogynus strain ATCC 38327.</title>
        <authorList>
            <consortium name="The Broad Institute Genome Sequencing Platform"/>
            <person name="Russ C."/>
            <person name="Cuomo C."/>
            <person name="Shea T."/>
            <person name="Young S.K."/>
            <person name="Zeng Q."/>
            <person name="Koehrsen M."/>
            <person name="Haas B."/>
            <person name="Borodovsky M."/>
            <person name="Guigo R."/>
            <person name="Alvarado L."/>
            <person name="Berlin A."/>
            <person name="Borenstein D."/>
            <person name="Chen Z."/>
            <person name="Engels R."/>
            <person name="Freedman E."/>
            <person name="Gellesch M."/>
            <person name="Goldberg J."/>
            <person name="Griggs A."/>
            <person name="Gujja S."/>
            <person name="Heiman D."/>
            <person name="Hepburn T."/>
            <person name="Howarth C."/>
            <person name="Jen D."/>
            <person name="Larson L."/>
            <person name="Lewis B."/>
            <person name="Mehta T."/>
            <person name="Park D."/>
            <person name="Pearson M."/>
            <person name="Roberts A."/>
            <person name="Saif S."/>
            <person name="Shenoy N."/>
            <person name="Sisk P."/>
            <person name="Stolte C."/>
            <person name="Sykes S."/>
            <person name="Walk T."/>
            <person name="White J."/>
            <person name="Yandava C."/>
            <person name="Burger G."/>
            <person name="Gray M.W."/>
            <person name="Holland P.W.H."/>
            <person name="King N."/>
            <person name="Lang F.B.F."/>
            <person name="Roger A.J."/>
            <person name="Ruiz-Trillo I."/>
            <person name="Lander E."/>
            <person name="Nusbaum C."/>
        </authorList>
    </citation>
    <scope>NUCLEOTIDE SEQUENCE [LARGE SCALE GENOMIC DNA]</scope>
    <source>
        <strain evidence="14">ATCC 38327</strain>
    </source>
</reference>
<dbReference type="SUPFAM" id="SSF81660">
    <property type="entry name" value="Metal cation-transporting ATPase, ATP-binding domain N"/>
    <property type="match status" value="1"/>
</dbReference>
<evidence type="ECO:0000256" key="3">
    <source>
        <dbReference type="ARBA" id="ARBA00022692"/>
    </source>
</evidence>
<dbReference type="OMA" id="CIFRINC"/>
<evidence type="ECO:0000256" key="9">
    <source>
        <dbReference type="ARBA" id="ARBA00022989"/>
    </source>
</evidence>
<accession>A0A0L0SPL0</accession>
<feature type="transmembrane region" description="Helical" evidence="11">
    <location>
        <begin position="1218"/>
        <end position="1237"/>
    </location>
</feature>
<dbReference type="InterPro" id="IPR044492">
    <property type="entry name" value="P_typ_ATPase_HD_dom"/>
</dbReference>
<evidence type="ECO:0000256" key="10">
    <source>
        <dbReference type="ARBA" id="ARBA00023136"/>
    </source>
</evidence>
<keyword evidence="4" id="KW-0479">Metal-binding</keyword>
<reference evidence="13 14" key="1">
    <citation type="submission" date="2009-11" db="EMBL/GenBank/DDBJ databases">
        <title>Annotation of Allomyces macrogynus ATCC 38327.</title>
        <authorList>
            <consortium name="The Broad Institute Genome Sequencing Platform"/>
            <person name="Russ C."/>
            <person name="Cuomo C."/>
            <person name="Burger G."/>
            <person name="Gray M.W."/>
            <person name="Holland P.W.H."/>
            <person name="King N."/>
            <person name="Lang F.B.F."/>
            <person name="Roger A.J."/>
            <person name="Ruiz-Trillo I."/>
            <person name="Young S.K."/>
            <person name="Zeng Q."/>
            <person name="Gargeya S."/>
            <person name="Fitzgerald M."/>
            <person name="Haas B."/>
            <person name="Abouelleil A."/>
            <person name="Alvarado L."/>
            <person name="Arachchi H.M."/>
            <person name="Berlin A."/>
            <person name="Chapman S.B."/>
            <person name="Gearin G."/>
            <person name="Goldberg J."/>
            <person name="Griggs A."/>
            <person name="Gujja S."/>
            <person name="Hansen M."/>
            <person name="Heiman D."/>
            <person name="Howarth C."/>
            <person name="Larimer J."/>
            <person name="Lui A."/>
            <person name="MacDonald P.J.P."/>
            <person name="McCowen C."/>
            <person name="Montmayeur A."/>
            <person name="Murphy C."/>
            <person name="Neiman D."/>
            <person name="Pearson M."/>
            <person name="Priest M."/>
            <person name="Roberts A."/>
            <person name="Saif S."/>
            <person name="Shea T."/>
            <person name="Sisk P."/>
            <person name="Stolte C."/>
            <person name="Sykes S."/>
            <person name="Wortman J."/>
            <person name="Nusbaum C."/>
            <person name="Birren B."/>
        </authorList>
    </citation>
    <scope>NUCLEOTIDE SEQUENCE [LARGE SCALE GENOMIC DNA]</scope>
    <source>
        <strain evidence="13 14">ATCC 38327</strain>
    </source>
</reference>
<dbReference type="GO" id="GO:0019829">
    <property type="term" value="F:ATPase-coupled monoatomic cation transmembrane transporter activity"/>
    <property type="evidence" value="ECO:0007669"/>
    <property type="project" value="TreeGrafter"/>
</dbReference>
<dbReference type="Gene3D" id="3.40.50.1000">
    <property type="entry name" value="HAD superfamily/HAD-like"/>
    <property type="match status" value="1"/>
</dbReference>
<name>A0A0L0SPL0_ALLM3</name>
<dbReference type="PRINTS" id="PR00121">
    <property type="entry name" value="NAKATPASE"/>
</dbReference>
<dbReference type="OrthoDB" id="48943at2759"/>
<feature type="transmembrane region" description="Helical" evidence="11">
    <location>
        <begin position="1366"/>
        <end position="1386"/>
    </location>
</feature>
<dbReference type="Pfam" id="PF00122">
    <property type="entry name" value="E1-E2_ATPase"/>
    <property type="match status" value="1"/>
</dbReference>
<proteinExistence type="inferred from homology"/>
<dbReference type="SFLD" id="SFLDS00003">
    <property type="entry name" value="Haloacid_Dehalogenase"/>
    <property type="match status" value="1"/>
</dbReference>
<keyword evidence="3 11" id="KW-0812">Transmembrane</keyword>
<dbReference type="NCBIfam" id="TIGR01657">
    <property type="entry name" value="P-ATPase-V"/>
    <property type="match status" value="1"/>
</dbReference>
<evidence type="ECO:0000256" key="5">
    <source>
        <dbReference type="ARBA" id="ARBA00022741"/>
    </source>
</evidence>
<evidence type="ECO:0000256" key="6">
    <source>
        <dbReference type="ARBA" id="ARBA00022840"/>
    </source>
</evidence>
<feature type="transmembrane region" description="Helical" evidence="11">
    <location>
        <begin position="1243"/>
        <end position="1262"/>
    </location>
</feature>
<dbReference type="SFLD" id="SFLDG00002">
    <property type="entry name" value="C1.7:_P-type_atpase_like"/>
    <property type="match status" value="1"/>
</dbReference>
<feature type="transmembrane region" description="Helical" evidence="11">
    <location>
        <begin position="757"/>
        <end position="777"/>
    </location>
</feature>
<feature type="domain" description="P-type ATPase A" evidence="12">
    <location>
        <begin position="597"/>
        <end position="710"/>
    </location>
</feature>
<evidence type="ECO:0000259" key="12">
    <source>
        <dbReference type="Pfam" id="PF00122"/>
    </source>
</evidence>
<keyword evidence="5" id="KW-0547">Nucleotide-binding</keyword>
<evidence type="ECO:0000256" key="4">
    <source>
        <dbReference type="ARBA" id="ARBA00022723"/>
    </source>
</evidence>
<comment type="subcellular location">
    <subcellularLocation>
        <location evidence="1">Membrane</location>
        <topology evidence="1">Multi-pass membrane protein</topology>
    </subcellularLocation>
</comment>
<feature type="transmembrane region" description="Helical" evidence="11">
    <location>
        <begin position="192"/>
        <end position="216"/>
    </location>
</feature>
<dbReference type="GO" id="GO:0140358">
    <property type="term" value="F:P-type transmembrane transporter activity"/>
    <property type="evidence" value="ECO:0007669"/>
    <property type="project" value="InterPro"/>
</dbReference>
<dbReference type="PROSITE" id="PS01229">
    <property type="entry name" value="COF_2"/>
    <property type="match status" value="1"/>
</dbReference>
<dbReference type="GO" id="GO:0005524">
    <property type="term" value="F:ATP binding"/>
    <property type="evidence" value="ECO:0007669"/>
    <property type="project" value="UniProtKB-KW"/>
</dbReference>
<dbReference type="PROSITE" id="PS00154">
    <property type="entry name" value="ATPASE_E1_E2"/>
    <property type="match status" value="1"/>
</dbReference>
<comment type="similarity">
    <text evidence="2">Belongs to the cation transport ATPase (P-type) (TC 3.A.3) family. Type V subfamily.</text>
</comment>
<evidence type="ECO:0000256" key="1">
    <source>
        <dbReference type="ARBA" id="ARBA00004141"/>
    </source>
</evidence>
<keyword evidence="10 11" id="KW-0472">Membrane</keyword>
<evidence type="ECO:0000256" key="2">
    <source>
        <dbReference type="ARBA" id="ARBA00006000"/>
    </source>
</evidence>
<organism evidence="13 14">
    <name type="scientific">Allomyces macrogynus (strain ATCC 38327)</name>
    <name type="common">Allomyces javanicus var. macrogynus</name>
    <dbReference type="NCBI Taxonomy" id="578462"/>
    <lineage>
        <taxon>Eukaryota</taxon>
        <taxon>Fungi</taxon>
        <taxon>Fungi incertae sedis</taxon>
        <taxon>Blastocladiomycota</taxon>
        <taxon>Blastocladiomycetes</taxon>
        <taxon>Blastocladiales</taxon>
        <taxon>Blastocladiaceae</taxon>
        <taxon>Allomyces</taxon>
    </lineage>
</organism>
<dbReference type="Gene3D" id="2.70.150.10">
    <property type="entry name" value="Calcium-transporting ATPase, cytoplasmic transduction domain A"/>
    <property type="match status" value="1"/>
</dbReference>
<dbReference type="GO" id="GO:0016887">
    <property type="term" value="F:ATP hydrolysis activity"/>
    <property type="evidence" value="ECO:0007669"/>
    <property type="project" value="InterPro"/>
</dbReference>
<dbReference type="EMBL" id="GG745344">
    <property type="protein sequence ID" value="KNE64417.1"/>
    <property type="molecule type" value="Genomic_DNA"/>
</dbReference>
<dbReference type="SUPFAM" id="SSF56784">
    <property type="entry name" value="HAD-like"/>
    <property type="match status" value="1"/>
</dbReference>
<feature type="transmembrane region" description="Helical" evidence="11">
    <location>
        <begin position="727"/>
        <end position="745"/>
    </location>
</feature>
<evidence type="ECO:0000256" key="11">
    <source>
        <dbReference type="SAM" id="Phobius"/>
    </source>
</evidence>
<evidence type="ECO:0000256" key="8">
    <source>
        <dbReference type="ARBA" id="ARBA00022967"/>
    </source>
</evidence>
<dbReference type="SFLD" id="SFLDF00027">
    <property type="entry name" value="p-type_atpase"/>
    <property type="match status" value="1"/>
</dbReference>
<gene>
    <name evidence="13" type="ORF">AMAG_09439</name>
</gene>
<keyword evidence="14" id="KW-1185">Reference proteome</keyword>
<dbReference type="GO" id="GO:0016020">
    <property type="term" value="C:membrane"/>
    <property type="evidence" value="ECO:0007669"/>
    <property type="project" value="UniProtKB-SubCell"/>
</dbReference>
<feature type="transmembrane region" description="Helical" evidence="11">
    <location>
        <begin position="1335"/>
        <end position="1354"/>
    </location>
</feature>
<evidence type="ECO:0000256" key="7">
    <source>
        <dbReference type="ARBA" id="ARBA00022842"/>
    </source>
</evidence>